<dbReference type="SUPFAM" id="SSF48726">
    <property type="entry name" value="Immunoglobulin"/>
    <property type="match status" value="10"/>
</dbReference>
<evidence type="ECO:0000256" key="3">
    <source>
        <dbReference type="SAM" id="MobiDB-lite"/>
    </source>
</evidence>
<dbReference type="CDD" id="cd00096">
    <property type="entry name" value="Ig"/>
    <property type="match status" value="2"/>
</dbReference>
<name>A0A4Q1C3K5_9BACT</name>
<feature type="domain" description="Ig-like" evidence="5">
    <location>
        <begin position="733"/>
        <end position="820"/>
    </location>
</feature>
<feature type="domain" description="Ig-like" evidence="5">
    <location>
        <begin position="1391"/>
        <end position="1478"/>
    </location>
</feature>
<dbReference type="SMART" id="SM00409">
    <property type="entry name" value="IG"/>
    <property type="match status" value="10"/>
</dbReference>
<dbReference type="InterPro" id="IPR059226">
    <property type="entry name" value="Choice_anch_Q_dom"/>
</dbReference>
<dbReference type="SMART" id="SM00710">
    <property type="entry name" value="PbH1"/>
    <property type="match status" value="9"/>
</dbReference>
<dbReference type="Pfam" id="PF13927">
    <property type="entry name" value="Ig_3"/>
    <property type="match status" value="7"/>
</dbReference>
<dbReference type="Gene3D" id="2.160.20.10">
    <property type="entry name" value="Single-stranded right-handed beta-helix, Pectin lyase-like"/>
    <property type="match status" value="2"/>
</dbReference>
<keyword evidence="7" id="KW-1185">Reference proteome</keyword>
<protein>
    <recommendedName>
        <fullName evidence="5">Ig-like domain-containing protein</fullName>
    </recommendedName>
</protein>
<sequence>MNTKCPPLAKMIKIWLRLLLMSSVILCGTSAFAATFYVSPTGNNSNSGSAGAPWQTLNYALGSSLLKAGDVIELSPGLHTIGGSSSKNGTDGSPIAIRGAGKGSTILTGKLTLRNSYYTITGITFDQTVLELTTAGCSYVIIQDCEFMRGVAGVNMKSASNDTSSRPSNITIKRCEFHHPIGNGMISLTGNNHTVEENILRDSSGNDAMRIFGNNHVIRNNQFIRIVAANTPGFTGRSTSNLNVALGSKSLLVSSGLRFSRYDQVTVFSESDPTKAMTGFVTAYTGSSLDVEVSKITGSGSAADWIIILGSDNSNTNHADIMQTFVNSYGEPTTNLLFEGNYAEDCTSQWGNLDHNPENNLSGNWILRNNLFVRSRITLNNYLPNINIYNNTFYDSGGYTTGLAGKYSTTRGAANNMRVFNNLFIRVSGISTGDGAYAFNASTTGSTADYNIITSLSDGAFNNLNAGANSINGGIAPSSIFENFTAGNFQLKIGSPALDSGTDLSSGLTGFTSSKNGSPRPQRSGWDIGAFELPADFAGTSPGIASHPTNATATTGTNATFTVIASGTAPLNYRWRKNGVDLSNGGNIAGATADTLTLTNVSSSDAATYTVVVNNAAGPAITSNGAILTVSALTFPPSIVNQPANNITTPAGNTVNFTVGASGTAPLTYQWKRNGVDLANGGNISGANTATLTLASVVIGDSATYSVVVNNAVGPAVTSGGATLTVTPVLFPPAIVTQPVDVTTLAGNPATFTVVATGTGPLTYQWKKNGINLSNVGNVSGATANTLTLASVSISDSATYTVSVNNDVGPAVTSNSAGLSVTALPVAPGIATQPSNAIVPPGSTAQFTVGATGTAPLTYQWKKGGVNLTDGGNISGATSATLAVSSVSAADVGNYSVVVNNAVGPAITSNSASLAMATVAPIITQHPVNQVVTSGATVSFLVAATGVPVPTTFQWRKNGANITDGGNVSGSSSNRLTLANVSVGDAASYSVVVENGTAPAATSSNATLTINTAPVITLQPDDQTVAAGSTVTFVSDATGSPTPTFRWQKDGVPLSDGGKISGASTSILVLTNVAEADVGNYLVVATNAGGTSISEDAFLGVQIPPIITVQPSSLTVVQGTSASFSVAAEGTPTPTIQWKKGGVPLTNGGNVVGSNLTTLTLLSTSAADAGEYTATLKNSLDEVTTLKAVLTVTAPPLVNQAPVFTTQPVSQNALVGQKITLSAHAAALPEATYQWKKNGIELIDGDHIGGAQTNTLILDGVAIADSGEYLVVAKNSISETVSATAVLSVFVNSLPKITSQPTNQTANLGNAVFFSAGVEGFPTPSFQWRKNGVNLANTGNIQGANSRTLTISPVALTDAADYSLVISNRLGSATSNAATLTVTTSPVIGGPSITNQPPPATVVNPGTILQLSVTVAGEPTPTLQWRKNGDNLTNTGIISGTTTSTLVLNGVTAADAGDYSVVASNTHGTVVSDNYKITVLTTSVANQTVTTGKDVALFASNASGAVRWQISSDAGATWSDLANDSTYSGVTSNTLHIENASSAMNSLLYRLIKDAGGPADVLFSAKLNVAPAFLPFPVGISADSSGLLHVADASSDIIATINVSSQVSTLAGTAGQTGTADGTGPAARFNDPTGLAASTGGSVAVADKANGTIRLISPAGVVTTLAGSTTLRGNVDGTGSAATFSSPAGIARDSAGNYYVADAMNHTIRKVTAAGVVTTLAGSAGIPGSSDGTGPAARFNNPSGIETDSAGNLFVADTTNNLIRKVTPAGVVTTLAGLAGVTGTSDGTGSFALFNQPGGVATDNTGNVYVADTGNSTIRRITSAGLVTTIAGLSGIAGHKDGSGIEAWFNQPRDLTVSAAGFLYVADTGNAAIRRIDTTGLVTTLILSEPPASNPTPTNPLPETPPLPTTPTLPTLPTSPTPPTSSGGGGGGAPSAEFLAALLTVWLTRRFTSRKA</sequence>
<dbReference type="InterPro" id="IPR006626">
    <property type="entry name" value="PbH1"/>
</dbReference>
<organism evidence="6 7">
    <name type="scientific">Oleiharenicola lentus</name>
    <dbReference type="NCBI Taxonomy" id="2508720"/>
    <lineage>
        <taxon>Bacteria</taxon>
        <taxon>Pseudomonadati</taxon>
        <taxon>Verrucomicrobiota</taxon>
        <taxon>Opitutia</taxon>
        <taxon>Opitutales</taxon>
        <taxon>Opitutaceae</taxon>
        <taxon>Oleiharenicola</taxon>
    </lineage>
</organism>
<dbReference type="EMBL" id="SDHX01000002">
    <property type="protein sequence ID" value="RXK52920.1"/>
    <property type="molecule type" value="Genomic_DNA"/>
</dbReference>
<dbReference type="InterPro" id="IPR007110">
    <property type="entry name" value="Ig-like_dom"/>
</dbReference>
<keyword evidence="1" id="KW-0677">Repeat</keyword>
<dbReference type="CDD" id="cd14953">
    <property type="entry name" value="NHL_like_1"/>
    <property type="match status" value="1"/>
</dbReference>
<feature type="domain" description="Ig-like" evidence="5">
    <location>
        <begin position="542"/>
        <end position="629"/>
    </location>
</feature>
<dbReference type="InterPro" id="IPR011042">
    <property type="entry name" value="6-blade_b-propeller_TolB-like"/>
</dbReference>
<feature type="region of interest" description="Disordered" evidence="3">
    <location>
        <begin position="1887"/>
        <end position="1935"/>
    </location>
</feature>
<evidence type="ECO:0000313" key="7">
    <source>
        <dbReference type="Proteomes" id="UP000290218"/>
    </source>
</evidence>
<gene>
    <name evidence="6" type="ORF">ESB00_14505</name>
</gene>
<feature type="domain" description="Ig-like" evidence="5">
    <location>
        <begin position="921"/>
        <end position="1009"/>
    </location>
</feature>
<dbReference type="PROSITE" id="PS50835">
    <property type="entry name" value="IG_LIKE"/>
    <property type="match status" value="10"/>
</dbReference>
<accession>A0A4Q1C3K5</accession>
<dbReference type="NCBIfam" id="NF041518">
    <property type="entry name" value="choice_anch_Q"/>
    <property type="match status" value="1"/>
</dbReference>
<evidence type="ECO:0000313" key="6">
    <source>
        <dbReference type="EMBL" id="RXK52920.1"/>
    </source>
</evidence>
<dbReference type="Proteomes" id="UP000290218">
    <property type="component" value="Unassembled WGS sequence"/>
</dbReference>
<dbReference type="Pfam" id="PF07679">
    <property type="entry name" value="I-set"/>
    <property type="match status" value="3"/>
</dbReference>
<dbReference type="InterPro" id="IPR003599">
    <property type="entry name" value="Ig_sub"/>
</dbReference>
<keyword evidence="2" id="KW-0393">Immunoglobulin domain</keyword>
<dbReference type="InterPro" id="IPR011050">
    <property type="entry name" value="Pectin_lyase_fold/virulence"/>
</dbReference>
<dbReference type="SMART" id="SM00408">
    <property type="entry name" value="IGc2"/>
    <property type="match status" value="10"/>
</dbReference>
<dbReference type="OrthoDB" id="194339at2"/>
<feature type="signal peptide" evidence="4">
    <location>
        <begin position="1"/>
        <end position="33"/>
    </location>
</feature>
<evidence type="ECO:0000256" key="1">
    <source>
        <dbReference type="ARBA" id="ARBA00022737"/>
    </source>
</evidence>
<feature type="domain" description="Ig-like" evidence="5">
    <location>
        <begin position="637"/>
        <end position="725"/>
    </location>
</feature>
<feature type="domain" description="Ig-like" evidence="5">
    <location>
        <begin position="1202"/>
        <end position="1282"/>
    </location>
</feature>
<feature type="domain" description="Ig-like" evidence="5">
    <location>
        <begin position="1014"/>
        <end position="1094"/>
    </location>
</feature>
<dbReference type="Gene3D" id="2.120.10.30">
    <property type="entry name" value="TolB, C-terminal domain"/>
    <property type="match status" value="3"/>
</dbReference>
<dbReference type="InterPro" id="IPR001258">
    <property type="entry name" value="NHL_repeat"/>
</dbReference>
<reference evidence="6 7" key="1">
    <citation type="submission" date="2019-01" db="EMBL/GenBank/DDBJ databases">
        <title>Lacunisphaera sp. strain TWA-58.</title>
        <authorList>
            <person name="Chen W.-M."/>
        </authorList>
    </citation>
    <scope>NUCLEOTIDE SEQUENCE [LARGE SCALE GENOMIC DNA]</scope>
    <source>
        <strain evidence="6 7">TWA-58</strain>
    </source>
</reference>
<dbReference type="InterPro" id="IPR003598">
    <property type="entry name" value="Ig_sub2"/>
</dbReference>
<feature type="domain" description="Ig-like" evidence="5">
    <location>
        <begin position="828"/>
        <end position="915"/>
    </location>
</feature>
<keyword evidence="4" id="KW-0732">Signal</keyword>
<evidence type="ECO:0000256" key="4">
    <source>
        <dbReference type="SAM" id="SignalP"/>
    </source>
</evidence>
<dbReference type="Pfam" id="PF01436">
    <property type="entry name" value="NHL"/>
    <property type="match status" value="1"/>
</dbReference>
<dbReference type="InterPro" id="IPR013783">
    <property type="entry name" value="Ig-like_fold"/>
</dbReference>
<feature type="domain" description="Ig-like" evidence="5">
    <location>
        <begin position="1295"/>
        <end position="1381"/>
    </location>
</feature>
<proteinExistence type="predicted"/>
<dbReference type="PANTHER" id="PTHR10075">
    <property type="entry name" value="BASIGIN RELATED"/>
    <property type="match status" value="1"/>
</dbReference>
<comment type="caution">
    <text evidence="6">The sequence shown here is derived from an EMBL/GenBank/DDBJ whole genome shotgun (WGS) entry which is preliminary data.</text>
</comment>
<dbReference type="InterPro" id="IPR036179">
    <property type="entry name" value="Ig-like_dom_sf"/>
</dbReference>
<feature type="chain" id="PRO_5020224470" description="Ig-like domain-containing protein" evidence="4">
    <location>
        <begin position="34"/>
        <end position="1956"/>
    </location>
</feature>
<feature type="compositionally biased region" description="Pro residues" evidence="3">
    <location>
        <begin position="1892"/>
        <end position="1911"/>
    </location>
</feature>
<evidence type="ECO:0000256" key="2">
    <source>
        <dbReference type="ARBA" id="ARBA00023319"/>
    </source>
</evidence>
<dbReference type="InterPro" id="IPR013098">
    <property type="entry name" value="Ig_I-set"/>
</dbReference>
<dbReference type="Gene3D" id="2.60.40.10">
    <property type="entry name" value="Immunoglobulins"/>
    <property type="match status" value="10"/>
</dbReference>
<evidence type="ECO:0000259" key="5">
    <source>
        <dbReference type="PROSITE" id="PS50835"/>
    </source>
</evidence>
<dbReference type="SUPFAM" id="SSF51126">
    <property type="entry name" value="Pectin lyase-like"/>
    <property type="match status" value="2"/>
</dbReference>
<feature type="domain" description="Ig-like" evidence="5">
    <location>
        <begin position="1105"/>
        <end position="1191"/>
    </location>
</feature>
<dbReference type="PANTHER" id="PTHR10075:SF14">
    <property type="entry name" value="CELL ADHESION MOLECULE DSCAM2-RELATED"/>
    <property type="match status" value="1"/>
</dbReference>
<dbReference type="SUPFAM" id="SSF101898">
    <property type="entry name" value="NHL repeat"/>
    <property type="match status" value="1"/>
</dbReference>
<dbReference type="InterPro" id="IPR012334">
    <property type="entry name" value="Pectin_lyas_fold"/>
</dbReference>